<proteinExistence type="predicted"/>
<accession>A0A5J5EEK7</accession>
<reference evidence="3 4" key="1">
    <citation type="submission" date="2019-09" db="EMBL/GenBank/DDBJ databases">
        <title>Draft genome of the ectomycorrhizal ascomycete Sphaerosporella brunnea.</title>
        <authorList>
            <consortium name="DOE Joint Genome Institute"/>
            <person name="Benucci G.M."/>
            <person name="Marozzi G."/>
            <person name="Antonielli L."/>
            <person name="Sanchez S."/>
            <person name="Marco P."/>
            <person name="Wang X."/>
            <person name="Falini L.B."/>
            <person name="Barry K."/>
            <person name="Haridas S."/>
            <person name="Lipzen A."/>
            <person name="Labutti K."/>
            <person name="Grigoriev I.V."/>
            <person name="Murat C."/>
            <person name="Martin F."/>
            <person name="Albertini E."/>
            <person name="Donnini D."/>
            <person name="Bonito G."/>
        </authorList>
    </citation>
    <scope>NUCLEOTIDE SEQUENCE [LARGE SCALE GENOMIC DNA]</scope>
    <source>
        <strain evidence="3 4">Sb_GMNB300</strain>
    </source>
</reference>
<keyword evidence="4" id="KW-1185">Reference proteome</keyword>
<dbReference type="Proteomes" id="UP000326924">
    <property type="component" value="Unassembled WGS sequence"/>
</dbReference>
<sequence>MTRRGRCRVESRASFTRSRNAAEPLSYNPAAPFPPIALQSTNYFYYHHQPTVTMPPARARNTDSDGSGPAPAASNKNDKRRPAASHIPPPSLEKQASTGSVNANGAHAHEGIEGMGWDDIPLSVLHNYRHAYRLPVPSASSSYRGIVLSAGIGKRTPSAAGGSSPSSLRRRRLCARSSRDALATAVRKNFNAQPIQENEVIVNFLYTVKNQDKEFRLKFPPPPAK</sequence>
<dbReference type="AlphaFoldDB" id="A0A5J5EEK7"/>
<name>A0A5J5EEK7_9PEZI</name>
<evidence type="ECO:0000256" key="1">
    <source>
        <dbReference type="SAM" id="MobiDB-lite"/>
    </source>
</evidence>
<protein>
    <recommendedName>
        <fullName evidence="2">Histone deacetylase complex subunit SAP30 Sin3 binding domain-containing protein</fullName>
    </recommendedName>
</protein>
<dbReference type="InParanoid" id="A0A5J5EEK7"/>
<dbReference type="Pfam" id="PF13867">
    <property type="entry name" value="SAP30_Sin3_bdg"/>
    <property type="match status" value="1"/>
</dbReference>
<evidence type="ECO:0000313" key="4">
    <source>
        <dbReference type="Proteomes" id="UP000326924"/>
    </source>
</evidence>
<comment type="caution">
    <text evidence="3">The sequence shown here is derived from an EMBL/GenBank/DDBJ whole genome shotgun (WGS) entry which is preliminary data.</text>
</comment>
<dbReference type="InterPro" id="IPR038291">
    <property type="entry name" value="SAP30_C_sf"/>
</dbReference>
<evidence type="ECO:0000259" key="2">
    <source>
        <dbReference type="Pfam" id="PF13867"/>
    </source>
</evidence>
<dbReference type="EMBL" id="VXIS01000403">
    <property type="protein sequence ID" value="KAA8893784.1"/>
    <property type="molecule type" value="Genomic_DNA"/>
</dbReference>
<dbReference type="OrthoDB" id="510958at2759"/>
<feature type="domain" description="Histone deacetylase complex subunit SAP30 Sin3 binding" evidence="2">
    <location>
        <begin position="177"/>
        <end position="209"/>
    </location>
</feature>
<feature type="region of interest" description="Disordered" evidence="1">
    <location>
        <begin position="1"/>
        <end position="31"/>
    </location>
</feature>
<organism evidence="3 4">
    <name type="scientific">Sphaerosporella brunnea</name>
    <dbReference type="NCBI Taxonomy" id="1250544"/>
    <lineage>
        <taxon>Eukaryota</taxon>
        <taxon>Fungi</taxon>
        <taxon>Dikarya</taxon>
        <taxon>Ascomycota</taxon>
        <taxon>Pezizomycotina</taxon>
        <taxon>Pezizomycetes</taxon>
        <taxon>Pezizales</taxon>
        <taxon>Pyronemataceae</taxon>
        <taxon>Sphaerosporella</taxon>
    </lineage>
</organism>
<evidence type="ECO:0000313" key="3">
    <source>
        <dbReference type="EMBL" id="KAA8893784.1"/>
    </source>
</evidence>
<feature type="compositionally biased region" description="Polar residues" evidence="1">
    <location>
        <begin position="94"/>
        <end position="103"/>
    </location>
</feature>
<dbReference type="InterPro" id="IPR025718">
    <property type="entry name" value="SAP30_Sin3-bd"/>
</dbReference>
<gene>
    <name evidence="3" type="ORF">FN846DRAFT_977424</name>
</gene>
<feature type="region of interest" description="Disordered" evidence="1">
    <location>
        <begin position="54"/>
        <end position="106"/>
    </location>
</feature>
<dbReference type="Gene3D" id="6.10.160.20">
    <property type="match status" value="1"/>
</dbReference>